<sequence length="107" mass="11755">MSILSLSDFAVLKLLESEMAANTTSGVAAADNPFRTGSIAGHKFVEVDHATYTKCQFGKVPYAKWNGYIEDEQLRTFIQKHYSTAKTLLVVNKDSGAAAFLRRPKGL</sequence>
<evidence type="ECO:0000313" key="2">
    <source>
        <dbReference type="Proteomes" id="UP000225821"/>
    </source>
</evidence>
<organism evidence="1 2">
    <name type="scientific">Pseudomonas phage pf16</name>
    <dbReference type="NCBI Taxonomy" id="1815630"/>
    <lineage>
        <taxon>Viruses</taxon>
        <taxon>Duplodnaviria</taxon>
        <taxon>Heunggongvirae</taxon>
        <taxon>Uroviricota</taxon>
        <taxon>Caudoviricetes</taxon>
        <taxon>Chakrabartyvirus</taxon>
        <taxon>Chakrabartyvirus pf16</taxon>
    </lineage>
</organism>
<keyword evidence="2" id="KW-1185">Reference proteome</keyword>
<dbReference type="EMBL" id="KU873925">
    <property type="protein sequence ID" value="AND74970.1"/>
    <property type="molecule type" value="Genomic_DNA"/>
</dbReference>
<accession>A0A1S5R606</accession>
<proteinExistence type="predicted"/>
<gene>
    <name evidence="1" type="ORF">pf16_47</name>
</gene>
<name>A0A1S5R606_9CAUD</name>
<evidence type="ECO:0000313" key="1">
    <source>
        <dbReference type="EMBL" id="AND74970.1"/>
    </source>
</evidence>
<dbReference type="Proteomes" id="UP000225821">
    <property type="component" value="Segment"/>
</dbReference>
<reference evidence="1 2" key="1">
    <citation type="submission" date="2016-03" db="EMBL/GenBank/DDBJ databases">
        <title>Characterisation of pf16 and phiPMW: Two novel phages infecting Pseudomonas putida PpG1.</title>
        <authorList>
            <person name="Magill D.J."/>
            <person name="Krylov V.N."/>
            <person name="Shaburova O.V."/>
            <person name="Allen C.C.R."/>
            <person name="McGrath J.W."/>
            <person name="Quinn J.P."/>
            <person name="Kulakov L.A."/>
        </authorList>
    </citation>
    <scope>NUCLEOTIDE SEQUENCE [LARGE SCALE GENOMIC DNA]</scope>
</reference>
<protein>
    <submittedName>
        <fullName evidence="1">Uncharacterized protein</fullName>
    </submittedName>
</protein>